<dbReference type="GO" id="GO:0047372">
    <property type="term" value="F:monoacylglycerol lipase activity"/>
    <property type="evidence" value="ECO:0007669"/>
    <property type="project" value="TreeGrafter"/>
</dbReference>
<dbReference type="GO" id="GO:0034338">
    <property type="term" value="F:short-chain carboxylesterase activity"/>
    <property type="evidence" value="ECO:0007669"/>
    <property type="project" value="TreeGrafter"/>
</dbReference>
<organism evidence="4 5">
    <name type="scientific">Vulgatibacter incomptus</name>
    <dbReference type="NCBI Taxonomy" id="1391653"/>
    <lineage>
        <taxon>Bacteria</taxon>
        <taxon>Pseudomonadati</taxon>
        <taxon>Myxococcota</taxon>
        <taxon>Myxococcia</taxon>
        <taxon>Myxococcales</taxon>
        <taxon>Cystobacterineae</taxon>
        <taxon>Vulgatibacteraceae</taxon>
        <taxon>Vulgatibacter</taxon>
    </lineage>
</organism>
<dbReference type="KEGG" id="vin:AKJ08_2666"/>
<dbReference type="PANTHER" id="PTHR10794">
    <property type="entry name" value="ABHYDROLASE DOMAIN-CONTAINING PROTEIN"/>
    <property type="match status" value="1"/>
</dbReference>
<dbReference type="PANTHER" id="PTHR10794:SF94">
    <property type="entry name" value="ESTERASE YHET-RELATED"/>
    <property type="match status" value="1"/>
</dbReference>
<accession>A0A0K1PGP6</accession>
<gene>
    <name evidence="4" type="ORF">AKJ08_2666</name>
</gene>
<dbReference type="InterPro" id="IPR050960">
    <property type="entry name" value="AB_hydrolase_4_sf"/>
</dbReference>
<sequence>MRSARTPPMRRERWELEDGDFLDLDVLPSPPTAPCVVILHGLEGSSRAGYVAAIVRGAERECWGAVALNFRSCSGEPNRLPRMYHSGDIGDARLVLERLRAEGRRTIFGVGFSLGGNVMLRLLAELGDSAPLKAAAAVSVPFDLAGCAQAIDRASGLASLYRWIFLRSLREKALEKARCFPGSLDPDAVRAAHGIVAFDDAATAPLHGFASAGAYYDACSSGPALDRIRRPTLCVSSEDDPMVPARYLPEPRNPLVELLVTRAGGHVGFVSGSLLRPKFWAEEQVLAFFRRTV</sequence>
<feature type="active site" description="Charge relay system" evidence="2">
    <location>
        <position position="113"/>
    </location>
</feature>
<proteinExistence type="inferred from homology"/>
<dbReference type="AlphaFoldDB" id="A0A0K1PGP6"/>
<dbReference type="InterPro" id="IPR000073">
    <property type="entry name" value="AB_hydrolase_1"/>
</dbReference>
<keyword evidence="5" id="KW-1185">Reference proteome</keyword>
<evidence type="ECO:0000259" key="3">
    <source>
        <dbReference type="Pfam" id="PF12697"/>
    </source>
</evidence>
<keyword evidence="4" id="KW-0808">Transferase</keyword>
<evidence type="ECO:0000313" key="5">
    <source>
        <dbReference type="Proteomes" id="UP000055590"/>
    </source>
</evidence>
<dbReference type="GO" id="GO:0016301">
    <property type="term" value="F:kinase activity"/>
    <property type="evidence" value="ECO:0007669"/>
    <property type="project" value="UniProtKB-KW"/>
</dbReference>
<comment type="similarity">
    <text evidence="1">Belongs to the AB hydrolase superfamily. AB hydrolase 4 family.</text>
</comment>
<dbReference type="PATRIC" id="fig|1391653.3.peg.2770"/>
<dbReference type="Pfam" id="PF12697">
    <property type="entry name" value="Abhydrolase_6"/>
    <property type="match status" value="1"/>
</dbReference>
<keyword evidence="4" id="KW-0378">Hydrolase</keyword>
<dbReference type="PIRSF" id="PIRSF005211">
    <property type="entry name" value="Ab_hydro_YheT"/>
    <property type="match status" value="1"/>
</dbReference>
<evidence type="ECO:0000256" key="1">
    <source>
        <dbReference type="ARBA" id="ARBA00010884"/>
    </source>
</evidence>
<feature type="domain" description="AB hydrolase-1" evidence="3">
    <location>
        <begin position="36"/>
        <end position="270"/>
    </location>
</feature>
<dbReference type="InterPro" id="IPR029058">
    <property type="entry name" value="AB_hydrolase_fold"/>
</dbReference>
<feature type="active site" description="Charge relay system" evidence="2">
    <location>
        <position position="266"/>
    </location>
</feature>
<keyword evidence="4" id="KW-0418">Kinase</keyword>
<name>A0A0K1PGP6_9BACT</name>
<feature type="active site" description="Charge relay system" evidence="2">
    <location>
        <position position="240"/>
    </location>
</feature>
<evidence type="ECO:0000256" key="2">
    <source>
        <dbReference type="PIRSR" id="PIRSR005211-1"/>
    </source>
</evidence>
<reference evidence="4 5" key="1">
    <citation type="submission" date="2015-08" db="EMBL/GenBank/DDBJ databases">
        <authorList>
            <person name="Babu N.S."/>
            <person name="Beckwith C.J."/>
            <person name="Beseler K.G."/>
            <person name="Brison A."/>
            <person name="Carone J.V."/>
            <person name="Caskin T.P."/>
            <person name="Diamond M."/>
            <person name="Durham M.E."/>
            <person name="Foxe J.M."/>
            <person name="Go M."/>
            <person name="Henderson B.A."/>
            <person name="Jones I.B."/>
            <person name="McGettigan J.A."/>
            <person name="Micheletti S.J."/>
            <person name="Nasrallah M.E."/>
            <person name="Ortiz D."/>
            <person name="Piller C.R."/>
            <person name="Privatt S.R."/>
            <person name="Schneider S.L."/>
            <person name="Sharp S."/>
            <person name="Smith T.C."/>
            <person name="Stanton J.D."/>
            <person name="Ullery H.E."/>
            <person name="Wilson R.J."/>
            <person name="Serrano M.G."/>
            <person name="Buck G."/>
            <person name="Lee V."/>
            <person name="Wang Y."/>
            <person name="Carvalho R."/>
            <person name="Voegtly L."/>
            <person name="Shi R."/>
            <person name="Duckworth R."/>
            <person name="Johnson A."/>
            <person name="Loviza R."/>
            <person name="Walstead R."/>
            <person name="Shah Z."/>
            <person name="Kiflezghi M."/>
            <person name="Wade K."/>
            <person name="Ball S.L."/>
            <person name="Bradley K.W."/>
            <person name="Asai D.J."/>
            <person name="Bowman C.A."/>
            <person name="Russell D.A."/>
            <person name="Pope W.H."/>
            <person name="Jacobs-Sera D."/>
            <person name="Hendrix R.W."/>
            <person name="Hatfull G.F."/>
        </authorList>
    </citation>
    <scope>NUCLEOTIDE SEQUENCE [LARGE SCALE GENOMIC DNA]</scope>
    <source>
        <strain evidence="4 5">DSM 27710</strain>
    </source>
</reference>
<evidence type="ECO:0000313" key="4">
    <source>
        <dbReference type="EMBL" id="AKU92279.1"/>
    </source>
</evidence>
<dbReference type="SUPFAM" id="SSF53474">
    <property type="entry name" value="alpha/beta-Hydrolases"/>
    <property type="match status" value="1"/>
</dbReference>
<dbReference type="STRING" id="1391653.AKJ08_2666"/>
<dbReference type="Gene3D" id="3.40.50.1820">
    <property type="entry name" value="alpha/beta hydrolase"/>
    <property type="match status" value="1"/>
</dbReference>
<protein>
    <submittedName>
        <fullName evidence="4">Hydrolase, alpha/beta fold family functionally coupled to Phosphoribulokinase</fullName>
    </submittedName>
</protein>
<dbReference type="Proteomes" id="UP000055590">
    <property type="component" value="Chromosome"/>
</dbReference>
<dbReference type="EMBL" id="CP012332">
    <property type="protein sequence ID" value="AKU92279.1"/>
    <property type="molecule type" value="Genomic_DNA"/>
</dbReference>
<dbReference type="InterPro" id="IPR012020">
    <property type="entry name" value="ABHD4"/>
</dbReference>